<dbReference type="InterPro" id="IPR036237">
    <property type="entry name" value="Xyl_isomerase-like_sf"/>
</dbReference>
<evidence type="ECO:0000313" key="2">
    <source>
        <dbReference type="EMBL" id="MCC2166693.1"/>
    </source>
</evidence>
<feature type="domain" description="Xylose isomerase-like TIM barrel" evidence="1">
    <location>
        <begin position="21"/>
        <end position="277"/>
    </location>
</feature>
<proteinExistence type="predicted"/>
<dbReference type="EMBL" id="JAJEQF010000004">
    <property type="protein sequence ID" value="MCC2166693.1"/>
    <property type="molecule type" value="Genomic_DNA"/>
</dbReference>
<reference evidence="2 3" key="1">
    <citation type="submission" date="2021-10" db="EMBL/GenBank/DDBJ databases">
        <title>Anaerobic single-cell dispensing facilitates the cultivation of human gut bacteria.</title>
        <authorList>
            <person name="Afrizal A."/>
        </authorList>
    </citation>
    <scope>NUCLEOTIDE SEQUENCE [LARGE SCALE GENOMIC DNA]</scope>
    <source>
        <strain evidence="2 3">CLA-AA-H244</strain>
    </source>
</reference>
<dbReference type="RefSeq" id="WP_308727734.1">
    <property type="nucleotide sequence ID" value="NZ_JAJEQF010000004.1"/>
</dbReference>
<dbReference type="InterPro" id="IPR013022">
    <property type="entry name" value="Xyl_isomerase-like_TIM-brl"/>
</dbReference>
<dbReference type="PANTHER" id="PTHR12110">
    <property type="entry name" value="HYDROXYPYRUVATE ISOMERASE"/>
    <property type="match status" value="1"/>
</dbReference>
<dbReference type="SUPFAM" id="SSF51658">
    <property type="entry name" value="Xylose isomerase-like"/>
    <property type="match status" value="1"/>
</dbReference>
<protein>
    <submittedName>
        <fullName evidence="2">Sugar phosphate isomerase/epimerase</fullName>
    </submittedName>
</protein>
<keyword evidence="2" id="KW-0413">Isomerase</keyword>
<sequence length="280" mass="30874">MYDFSIGVMLESFKLPIPEAIKKAKELGAEGIQVYATYGELSPHNLVGAKRKEFLDMVKSNGLVISALCGDLGKGFHDPAKNPELIEESKRILDLAKELETNIVTTHIGVVPSDPANERYQIMQEACFKLAQYADSLDAHFAIETGPEESAVLKKFLDGLHSTGVAVNMDPANLVMVTGDDPVQAVYNLKDYIVHTHAKDGRRNYYRAPEEVYGLVEAEMLASPSFTELPLGTGNVDFAAYLKALDEIGYHGFLTVEREVGDTPEKDIQTAVEFLQKLIH</sequence>
<evidence type="ECO:0000313" key="3">
    <source>
        <dbReference type="Proteomes" id="UP001199355"/>
    </source>
</evidence>
<organism evidence="2 3">
    <name type="scientific">Gallintestinimicrobium propionicum</name>
    <dbReference type="NCBI Taxonomy" id="2981770"/>
    <lineage>
        <taxon>Bacteria</taxon>
        <taxon>Bacillati</taxon>
        <taxon>Bacillota</taxon>
        <taxon>Clostridia</taxon>
        <taxon>Lachnospirales</taxon>
        <taxon>Lachnospiraceae</taxon>
        <taxon>Gallintestinimicrobium</taxon>
    </lineage>
</organism>
<keyword evidence="3" id="KW-1185">Reference proteome</keyword>
<evidence type="ECO:0000259" key="1">
    <source>
        <dbReference type="Pfam" id="PF01261"/>
    </source>
</evidence>
<dbReference type="Gene3D" id="3.20.20.150">
    <property type="entry name" value="Divalent-metal-dependent TIM barrel enzymes"/>
    <property type="match status" value="1"/>
</dbReference>
<dbReference type="Proteomes" id="UP001199355">
    <property type="component" value="Unassembled WGS sequence"/>
</dbReference>
<dbReference type="Pfam" id="PF01261">
    <property type="entry name" value="AP_endonuc_2"/>
    <property type="match status" value="1"/>
</dbReference>
<dbReference type="AlphaFoldDB" id="A0AAE3ARX3"/>
<dbReference type="GO" id="GO:0016853">
    <property type="term" value="F:isomerase activity"/>
    <property type="evidence" value="ECO:0007669"/>
    <property type="project" value="UniProtKB-KW"/>
</dbReference>
<comment type="caution">
    <text evidence="2">The sequence shown here is derived from an EMBL/GenBank/DDBJ whole genome shotgun (WGS) entry which is preliminary data.</text>
</comment>
<gene>
    <name evidence="2" type="ORF">LKD45_03080</name>
</gene>
<dbReference type="PANTHER" id="PTHR12110:SF41">
    <property type="entry name" value="INOSOSE DEHYDRATASE"/>
    <property type="match status" value="1"/>
</dbReference>
<accession>A0AAE3ARX3</accession>
<dbReference type="InterPro" id="IPR050312">
    <property type="entry name" value="IolE/XylAMocC-like"/>
</dbReference>
<name>A0AAE3ARX3_9FIRM</name>